<protein>
    <recommendedName>
        <fullName evidence="1">RNase H type-1 domain-containing protein</fullName>
    </recommendedName>
</protein>
<organism evidence="2 3">
    <name type="scientific">Gossypium stocksii</name>
    <dbReference type="NCBI Taxonomy" id="47602"/>
    <lineage>
        <taxon>Eukaryota</taxon>
        <taxon>Viridiplantae</taxon>
        <taxon>Streptophyta</taxon>
        <taxon>Embryophyta</taxon>
        <taxon>Tracheophyta</taxon>
        <taxon>Spermatophyta</taxon>
        <taxon>Magnoliopsida</taxon>
        <taxon>eudicotyledons</taxon>
        <taxon>Gunneridae</taxon>
        <taxon>Pentapetalae</taxon>
        <taxon>rosids</taxon>
        <taxon>malvids</taxon>
        <taxon>Malvales</taxon>
        <taxon>Malvaceae</taxon>
        <taxon>Malvoideae</taxon>
        <taxon>Gossypium</taxon>
    </lineage>
</organism>
<proteinExistence type="predicted"/>
<reference evidence="2 3" key="1">
    <citation type="journal article" date="2021" name="Plant Biotechnol. J.">
        <title>Multi-omics assisted identification of the key and species-specific regulatory components of drought-tolerant mechanisms in Gossypium stocksii.</title>
        <authorList>
            <person name="Yu D."/>
            <person name="Ke L."/>
            <person name="Zhang D."/>
            <person name="Wu Y."/>
            <person name="Sun Y."/>
            <person name="Mei J."/>
            <person name="Sun J."/>
            <person name="Sun Y."/>
        </authorList>
    </citation>
    <scope>NUCLEOTIDE SEQUENCE [LARGE SCALE GENOMIC DNA]</scope>
    <source>
        <strain evidence="3">cv. E1</strain>
        <tissue evidence="2">Leaf</tissue>
    </source>
</reference>
<dbReference type="CDD" id="cd06222">
    <property type="entry name" value="RNase_H_like"/>
    <property type="match status" value="1"/>
</dbReference>
<evidence type="ECO:0000313" key="3">
    <source>
        <dbReference type="Proteomes" id="UP000828251"/>
    </source>
</evidence>
<comment type="caution">
    <text evidence="2">The sequence shown here is derived from an EMBL/GenBank/DDBJ whole genome shotgun (WGS) entry which is preliminary data.</text>
</comment>
<dbReference type="OrthoDB" id="989806at2759"/>
<feature type="domain" description="RNase H type-1" evidence="1">
    <location>
        <begin position="2"/>
        <end position="66"/>
    </location>
</feature>
<gene>
    <name evidence="2" type="ORF">J1N35_019542</name>
</gene>
<sequence length="76" mass="8709">MGFHTLDILGDSKTVISKCQNANRDRSIIGTMIIDIQGLKTQFHEVRFYFIPRSENIEAHRLAKEALKNGEGEYLE</sequence>
<dbReference type="Gene3D" id="3.30.420.10">
    <property type="entry name" value="Ribonuclease H-like superfamily/Ribonuclease H"/>
    <property type="match status" value="1"/>
</dbReference>
<dbReference type="Pfam" id="PF13456">
    <property type="entry name" value="RVT_3"/>
    <property type="match status" value="1"/>
</dbReference>
<dbReference type="InterPro" id="IPR036397">
    <property type="entry name" value="RNaseH_sf"/>
</dbReference>
<dbReference type="InterPro" id="IPR044730">
    <property type="entry name" value="RNase_H-like_dom_plant"/>
</dbReference>
<dbReference type="InterPro" id="IPR012337">
    <property type="entry name" value="RNaseH-like_sf"/>
</dbReference>
<accession>A0A9D3VT43</accession>
<dbReference type="AlphaFoldDB" id="A0A9D3VT43"/>
<dbReference type="Proteomes" id="UP000828251">
    <property type="component" value="Unassembled WGS sequence"/>
</dbReference>
<evidence type="ECO:0000313" key="2">
    <source>
        <dbReference type="EMBL" id="KAH1092285.1"/>
    </source>
</evidence>
<dbReference type="SUPFAM" id="SSF53098">
    <property type="entry name" value="Ribonuclease H-like"/>
    <property type="match status" value="1"/>
</dbReference>
<evidence type="ECO:0000259" key="1">
    <source>
        <dbReference type="Pfam" id="PF13456"/>
    </source>
</evidence>
<dbReference type="GO" id="GO:0003676">
    <property type="term" value="F:nucleic acid binding"/>
    <property type="evidence" value="ECO:0007669"/>
    <property type="project" value="InterPro"/>
</dbReference>
<dbReference type="InterPro" id="IPR002156">
    <property type="entry name" value="RNaseH_domain"/>
</dbReference>
<name>A0A9D3VT43_9ROSI</name>
<dbReference type="GO" id="GO:0004523">
    <property type="term" value="F:RNA-DNA hybrid ribonuclease activity"/>
    <property type="evidence" value="ECO:0007669"/>
    <property type="project" value="InterPro"/>
</dbReference>
<dbReference type="EMBL" id="JAIQCV010000006">
    <property type="protein sequence ID" value="KAH1092285.1"/>
    <property type="molecule type" value="Genomic_DNA"/>
</dbReference>
<keyword evidence="3" id="KW-1185">Reference proteome</keyword>